<evidence type="ECO:0000313" key="3">
    <source>
        <dbReference type="EMBL" id="MXO54641.1"/>
    </source>
</evidence>
<feature type="transmembrane region" description="Helical" evidence="2">
    <location>
        <begin position="22"/>
        <end position="44"/>
    </location>
</feature>
<evidence type="ECO:0008006" key="5">
    <source>
        <dbReference type="Google" id="ProtNLM"/>
    </source>
</evidence>
<accession>A0A844Y9R5</accession>
<keyword evidence="2" id="KW-1133">Transmembrane helix</keyword>
<evidence type="ECO:0000256" key="1">
    <source>
        <dbReference type="SAM" id="MobiDB-lite"/>
    </source>
</evidence>
<dbReference type="Pfam" id="PF04956">
    <property type="entry name" value="TrbC"/>
    <property type="match status" value="1"/>
</dbReference>
<dbReference type="InterPro" id="IPR007039">
    <property type="entry name" value="TrbC/VirB2"/>
</dbReference>
<name>A0A844Y9R5_9SPHN</name>
<proteinExistence type="predicted"/>
<evidence type="ECO:0000256" key="2">
    <source>
        <dbReference type="SAM" id="Phobius"/>
    </source>
</evidence>
<gene>
    <name evidence="3" type="ORF">GRI47_11580</name>
</gene>
<organism evidence="3 4">
    <name type="scientific">Qipengyuania pelagi</name>
    <dbReference type="NCBI Taxonomy" id="994320"/>
    <lineage>
        <taxon>Bacteria</taxon>
        <taxon>Pseudomonadati</taxon>
        <taxon>Pseudomonadota</taxon>
        <taxon>Alphaproteobacteria</taxon>
        <taxon>Sphingomonadales</taxon>
        <taxon>Erythrobacteraceae</taxon>
        <taxon>Qipengyuania</taxon>
    </lineage>
</organism>
<evidence type="ECO:0000313" key="4">
    <source>
        <dbReference type="Proteomes" id="UP000430272"/>
    </source>
</evidence>
<dbReference type="OrthoDB" id="7427835at2"/>
<keyword evidence="2" id="KW-0472">Membrane</keyword>
<reference evidence="3 4" key="1">
    <citation type="submission" date="2019-12" db="EMBL/GenBank/DDBJ databases">
        <title>Genomic-based taxomic classification of the family Erythrobacteraceae.</title>
        <authorList>
            <person name="Xu L."/>
        </authorList>
    </citation>
    <scope>NUCLEOTIDE SEQUENCE [LARGE SCALE GENOMIC DNA]</scope>
    <source>
        <strain evidence="3 4">JCM 17468</strain>
    </source>
</reference>
<feature type="transmembrane region" description="Helical" evidence="2">
    <location>
        <begin position="56"/>
        <end position="77"/>
    </location>
</feature>
<protein>
    <recommendedName>
        <fullName evidence="5">TrbC/VirB2 family protein</fullName>
    </recommendedName>
</protein>
<dbReference type="Proteomes" id="UP000430272">
    <property type="component" value="Unassembled WGS sequence"/>
</dbReference>
<keyword evidence="2" id="KW-0812">Transmembrane</keyword>
<feature type="region of interest" description="Disordered" evidence="1">
    <location>
        <begin position="84"/>
        <end position="115"/>
    </location>
</feature>
<comment type="caution">
    <text evidence="3">The sequence shown here is derived from an EMBL/GenBank/DDBJ whole genome shotgun (WGS) entry which is preliminary data.</text>
</comment>
<sequence>MTVFEAPATSSLADAVSWLTDLATGSLAVGLCVIAVALVGFAALTGRMPIRMGARVVLGCFVLLGAPMIAGGLSGLWQNGTEAPIPNQAPNVSDRRQPLPQATYDPYASASIRRD</sequence>
<dbReference type="EMBL" id="WTYD01000002">
    <property type="protein sequence ID" value="MXO54641.1"/>
    <property type="molecule type" value="Genomic_DNA"/>
</dbReference>
<dbReference type="AlphaFoldDB" id="A0A844Y9R5"/>
<keyword evidence="4" id="KW-1185">Reference proteome</keyword>